<dbReference type="InterPro" id="IPR041698">
    <property type="entry name" value="Methyltransf_25"/>
</dbReference>
<dbReference type="Gene3D" id="3.40.50.150">
    <property type="entry name" value="Vaccinia Virus protein VP39"/>
    <property type="match status" value="1"/>
</dbReference>
<keyword evidence="5" id="KW-1185">Reference proteome</keyword>
<dbReference type="InterPro" id="IPR029063">
    <property type="entry name" value="SAM-dependent_MTases_sf"/>
</dbReference>
<dbReference type="GO" id="GO:0032259">
    <property type="term" value="P:methylation"/>
    <property type="evidence" value="ECO:0007669"/>
    <property type="project" value="UniProtKB-KW"/>
</dbReference>
<evidence type="ECO:0000313" key="4">
    <source>
        <dbReference type="EMBL" id="TDF93252.1"/>
    </source>
</evidence>
<dbReference type="AlphaFoldDB" id="A0A4R5KE76"/>
<dbReference type="OrthoDB" id="9797252at2"/>
<dbReference type="InterPro" id="IPR051052">
    <property type="entry name" value="Diverse_substrate_MTase"/>
</dbReference>
<proteinExistence type="predicted"/>
<dbReference type="EMBL" id="SMRT01000017">
    <property type="protein sequence ID" value="TDF93252.1"/>
    <property type="molecule type" value="Genomic_DNA"/>
</dbReference>
<dbReference type="PANTHER" id="PTHR44942">
    <property type="entry name" value="METHYLTRANSF_11 DOMAIN-CONTAINING PROTEIN"/>
    <property type="match status" value="1"/>
</dbReference>
<evidence type="ECO:0000256" key="2">
    <source>
        <dbReference type="ARBA" id="ARBA00022679"/>
    </source>
</evidence>
<dbReference type="Pfam" id="PF13649">
    <property type="entry name" value="Methyltransf_25"/>
    <property type="match status" value="1"/>
</dbReference>
<name>A0A4R5KE76_9BACL</name>
<evidence type="ECO:0000313" key="5">
    <source>
        <dbReference type="Proteomes" id="UP000295636"/>
    </source>
</evidence>
<evidence type="ECO:0000256" key="1">
    <source>
        <dbReference type="ARBA" id="ARBA00022603"/>
    </source>
</evidence>
<dbReference type="Proteomes" id="UP000295636">
    <property type="component" value="Unassembled WGS sequence"/>
</dbReference>
<keyword evidence="1 4" id="KW-0489">Methyltransferase</keyword>
<gene>
    <name evidence="4" type="ORF">E1757_27605</name>
</gene>
<evidence type="ECO:0000259" key="3">
    <source>
        <dbReference type="Pfam" id="PF13649"/>
    </source>
</evidence>
<dbReference type="GO" id="GO:0008168">
    <property type="term" value="F:methyltransferase activity"/>
    <property type="evidence" value="ECO:0007669"/>
    <property type="project" value="UniProtKB-KW"/>
</dbReference>
<comment type="caution">
    <text evidence="4">The sequence shown here is derived from an EMBL/GenBank/DDBJ whole genome shotgun (WGS) entry which is preliminary data.</text>
</comment>
<accession>A0A4R5KE76</accession>
<dbReference type="PANTHER" id="PTHR44942:SF4">
    <property type="entry name" value="METHYLTRANSFERASE TYPE 11 DOMAIN-CONTAINING PROTEIN"/>
    <property type="match status" value="1"/>
</dbReference>
<organism evidence="4 5">
    <name type="scientific">Paenibacillus piri</name>
    <dbReference type="NCBI Taxonomy" id="2547395"/>
    <lineage>
        <taxon>Bacteria</taxon>
        <taxon>Bacillati</taxon>
        <taxon>Bacillota</taxon>
        <taxon>Bacilli</taxon>
        <taxon>Bacillales</taxon>
        <taxon>Paenibacillaceae</taxon>
        <taxon>Paenibacillus</taxon>
    </lineage>
</organism>
<keyword evidence="2 4" id="KW-0808">Transferase</keyword>
<reference evidence="4 5" key="1">
    <citation type="submission" date="2019-03" db="EMBL/GenBank/DDBJ databases">
        <title>This is whole genome sequence of Paenibacillus sp MS74 strain.</title>
        <authorList>
            <person name="Trinh H.N."/>
        </authorList>
    </citation>
    <scope>NUCLEOTIDE SEQUENCE [LARGE SCALE GENOMIC DNA]</scope>
    <source>
        <strain evidence="4 5">MS74</strain>
    </source>
</reference>
<dbReference type="SUPFAM" id="SSF53335">
    <property type="entry name" value="S-adenosyl-L-methionine-dependent methyltransferases"/>
    <property type="match status" value="1"/>
</dbReference>
<feature type="domain" description="Methyltransferase" evidence="3">
    <location>
        <begin position="52"/>
        <end position="142"/>
    </location>
</feature>
<sequence length="269" mass="30466">MKWRKERSGLSIDNKTTFNQVAELYDRARNRYPDRLFDGLVRLAGLAADARILEIGCGTGIATLPLAERGYRVVGVELGPQMAEVARRKLARFAQVDIQTAAYEDWLPPEEPFDLVISATAFHWIDPQVKYRKTAHILKAGGHLAVVKYHHVAGGDDSFFERVQSCYLRCMPGASELRLPQPQELQPDTAQLEASGLFERPVIRNWDTIETYTRQAYIELLSTYSNHIALDAANRAQLLDCIGGIIDREYGGQVRKRYLHELIIARKLV</sequence>
<dbReference type="CDD" id="cd02440">
    <property type="entry name" value="AdoMet_MTases"/>
    <property type="match status" value="1"/>
</dbReference>
<protein>
    <submittedName>
        <fullName evidence="4">Class I SAM-dependent methyltransferase</fullName>
    </submittedName>
</protein>